<dbReference type="GO" id="GO:0009252">
    <property type="term" value="P:peptidoglycan biosynthetic process"/>
    <property type="evidence" value="ECO:0007669"/>
    <property type="project" value="UniProtKB-UniRule"/>
</dbReference>
<comment type="catalytic activity">
    <reaction evidence="2">
        <text>L-glutamine + H2O = L-glutamate + NH4(+)</text>
        <dbReference type="Rhea" id="RHEA:15889"/>
        <dbReference type="ChEBI" id="CHEBI:15377"/>
        <dbReference type="ChEBI" id="CHEBI:28938"/>
        <dbReference type="ChEBI" id="CHEBI:29985"/>
        <dbReference type="ChEBI" id="CHEBI:58359"/>
        <dbReference type="EC" id="3.5.1.2"/>
    </reaction>
</comment>
<dbReference type="InterPro" id="IPR029062">
    <property type="entry name" value="Class_I_gatase-like"/>
</dbReference>
<dbReference type="GO" id="GO:0008360">
    <property type="term" value="P:regulation of cell shape"/>
    <property type="evidence" value="ECO:0007669"/>
    <property type="project" value="UniProtKB-KW"/>
</dbReference>
<keyword evidence="2" id="KW-0573">Peptidoglycan synthesis</keyword>
<dbReference type="UniPathway" id="UPA00219"/>
<dbReference type="GO" id="GO:0016740">
    <property type="term" value="F:transferase activity"/>
    <property type="evidence" value="ECO:0007669"/>
    <property type="project" value="UniProtKB-KW"/>
</dbReference>
<comment type="function">
    <text evidence="2">The lipid II isoglutaminyl synthase complex catalyzes the formation of alpha-D-isoglutamine in the cell wall lipid II stem peptide. The GatD subunit catalyzes the hydrolysis of glutamine to glutamate and ammonia. The resulting ammonia molecule is channeled to the active site of MurT.</text>
</comment>
<name>A0A6S4GRF1_9BACT</name>
<organism evidence="4 5">
    <name type="scientific">Candidatus Nanosynbacter lyticus</name>
    <dbReference type="NCBI Taxonomy" id="2093824"/>
    <lineage>
        <taxon>Bacteria</taxon>
        <taxon>Candidatus Saccharimonadota</taxon>
        <taxon>Candidatus Saccharimonadia</taxon>
        <taxon>Candidatus Nanosynbacterales</taxon>
        <taxon>Candidatus Nanosynbacteraceae</taxon>
        <taxon>Candidatus Nanosynbacter</taxon>
    </lineage>
</organism>
<dbReference type="KEGG" id="sox:TM7x_03035"/>
<dbReference type="AlphaFoldDB" id="A0A6S4GRF1"/>
<dbReference type="GO" id="GO:0071555">
    <property type="term" value="P:cell wall organization"/>
    <property type="evidence" value="ECO:0007669"/>
    <property type="project" value="UniProtKB-KW"/>
</dbReference>
<comment type="similarity">
    <text evidence="2">Belongs to the CobB/CobQ family. GatD subfamily.</text>
</comment>
<dbReference type="Proteomes" id="UP000030902">
    <property type="component" value="Chromosome"/>
</dbReference>
<keyword evidence="2" id="KW-0133">Cell shape</keyword>
<dbReference type="HAMAP" id="MF_02213">
    <property type="entry name" value="Lipid_II_synth_GatD"/>
    <property type="match status" value="1"/>
</dbReference>
<dbReference type="SUPFAM" id="SSF52317">
    <property type="entry name" value="Class I glutamine amidotransferase-like"/>
    <property type="match status" value="1"/>
</dbReference>
<gene>
    <name evidence="2" type="primary">gatD</name>
    <name evidence="4" type="ORF">TM7x_03035</name>
</gene>
<dbReference type="Pfam" id="PF07685">
    <property type="entry name" value="GATase_3"/>
    <property type="match status" value="1"/>
</dbReference>
<evidence type="ECO:0000313" key="4">
    <source>
        <dbReference type="EMBL" id="AJA06598.1"/>
    </source>
</evidence>
<protein>
    <recommendedName>
        <fullName evidence="2">Lipid II isoglutaminyl synthase (glutamine-hydrolyzing) subunit GatD</fullName>
        <ecNumber evidence="2">6.3.5.13</ecNumber>
    </recommendedName>
    <alternativeName>
        <fullName evidence="2">Lipid II isoglutaminyl synthase glutaminase subunit</fullName>
        <ecNumber evidence="2">3.5.1.2</ecNumber>
    </alternativeName>
</protein>
<keyword evidence="2" id="KW-0378">Hydrolase</keyword>
<sequence>MTKITIAQLYPRDMNLYGDWGNTLVLKKRLEWRGFEVEIIDHNPGDSTDFSKIDIFVGGGGQDSGQTIIQNDLLKRADELQQLANDGVPMLMICGMYQLFGRFFRTLKGEEIVGANILPIETIAGEERMIGNIIIKSQEFGEIIGYENHSGQTFLDKTVTPLGQVIKGAGNNMIDTNEGVRYNNVIATYLHGPILPKNPQIADFLINEVLRRRDISIDFGVDNIDDEIAHKAREISLKLPR</sequence>
<proteinExistence type="inferred from homology"/>
<evidence type="ECO:0000259" key="3">
    <source>
        <dbReference type="Pfam" id="PF07685"/>
    </source>
</evidence>
<dbReference type="GO" id="GO:0004359">
    <property type="term" value="F:glutaminase activity"/>
    <property type="evidence" value="ECO:0007669"/>
    <property type="project" value="UniProtKB-UniRule"/>
</dbReference>
<dbReference type="InterPro" id="IPR033949">
    <property type="entry name" value="CobQ_GATase1"/>
</dbReference>
<evidence type="ECO:0000256" key="1">
    <source>
        <dbReference type="ARBA" id="ARBA00022962"/>
    </source>
</evidence>
<reference evidence="4 5" key="1">
    <citation type="journal article" date="2015" name="Proc. Natl. Acad. Sci. U.S.A.">
        <title>Cultivation of a human-associated TM7 phylotype reveals a reduced genome and epibiotic parasitic lifestyle.</title>
        <authorList>
            <person name="He X."/>
            <person name="McLean J.S."/>
            <person name="Edlund A."/>
            <person name="Yooseph S."/>
            <person name="Hall A.P."/>
            <person name="Liu S.Y."/>
            <person name="Dorrestein P.C."/>
            <person name="Esquenazi E."/>
            <person name="Hunter R.C."/>
            <person name="Cheng G."/>
            <person name="Nelson K.E."/>
            <person name="Lux R."/>
            <person name="Shi W."/>
        </authorList>
    </citation>
    <scope>NUCLEOTIDE SEQUENCE [LARGE SCALE GENOMIC DNA]</scope>
    <source>
        <strain evidence="4 5">TM7x</strain>
    </source>
</reference>
<keyword evidence="1 2" id="KW-0315">Glutamine amidotransferase</keyword>
<keyword evidence="2" id="KW-0961">Cell wall biogenesis/degradation</keyword>
<dbReference type="PANTHER" id="PTHR21343:SF9">
    <property type="entry name" value="LIPID II ISOGLUTAMINYL SYNTHASE (GLUTAMINE-HYDROLYZING) SUBUNIT GATD"/>
    <property type="match status" value="1"/>
</dbReference>
<dbReference type="PROSITE" id="PS51274">
    <property type="entry name" value="GATASE_COBBQ"/>
    <property type="match status" value="1"/>
</dbReference>
<dbReference type="EC" id="3.5.1.2" evidence="2"/>
<dbReference type="GO" id="GO:0009236">
    <property type="term" value="P:cobalamin biosynthetic process"/>
    <property type="evidence" value="ECO:0007669"/>
    <property type="project" value="InterPro"/>
</dbReference>
<dbReference type="InterPro" id="IPR043702">
    <property type="entry name" value="Lipid_II_synth_GatD"/>
</dbReference>
<keyword evidence="5" id="KW-1185">Reference proteome</keyword>
<dbReference type="RefSeq" id="WP_039327726.1">
    <property type="nucleotide sequence ID" value="NZ_CP007496.1"/>
</dbReference>
<comment type="pathway">
    <text evidence="2">Cell wall biogenesis; peptidoglycan biosynthesis.</text>
</comment>
<evidence type="ECO:0000256" key="2">
    <source>
        <dbReference type="HAMAP-Rule" id="MF_02213"/>
    </source>
</evidence>
<evidence type="ECO:0000313" key="5">
    <source>
        <dbReference type="Proteomes" id="UP000030902"/>
    </source>
</evidence>
<feature type="domain" description="CobB/CobQ-like glutamine amidotransferase" evidence="3">
    <location>
        <begin position="5"/>
        <end position="198"/>
    </location>
</feature>
<dbReference type="GO" id="GO:0140282">
    <property type="term" value="F:carbon-nitrogen ligase activity on lipid II"/>
    <property type="evidence" value="ECO:0007669"/>
    <property type="project" value="UniProtKB-UniRule"/>
</dbReference>
<feature type="binding site" evidence="2">
    <location>
        <position position="128"/>
    </location>
    <ligand>
        <name>substrate</name>
    </ligand>
</feature>
<dbReference type="CDD" id="cd01750">
    <property type="entry name" value="GATase1_CobQ"/>
    <property type="match status" value="1"/>
</dbReference>
<comment type="catalytic activity">
    <reaction evidence="2">
        <text>beta-D-GlcNAc-(1-&gt;4)-Mur2Ac(oyl-L-Ala-gamma-D-Glu-L-Lys-D-Ala-D-Ala)-di-trans,octa-cis-undecaprenyl diphosphate + L-glutamine + ATP + H2O = beta-D-GlcNAc-(1-&gt;4)-Mur2Ac(oyl-L-Ala-D-isoglutaminyl-L-Lys-D-Ala-D-Ala)-di-trans,octa-cis-undecaprenyl diphosphate + L-glutamate + ADP + phosphate + H(+)</text>
        <dbReference type="Rhea" id="RHEA:57928"/>
        <dbReference type="ChEBI" id="CHEBI:15377"/>
        <dbReference type="ChEBI" id="CHEBI:15378"/>
        <dbReference type="ChEBI" id="CHEBI:29985"/>
        <dbReference type="ChEBI" id="CHEBI:30616"/>
        <dbReference type="ChEBI" id="CHEBI:43474"/>
        <dbReference type="ChEBI" id="CHEBI:58359"/>
        <dbReference type="ChEBI" id="CHEBI:60033"/>
        <dbReference type="ChEBI" id="CHEBI:62233"/>
        <dbReference type="ChEBI" id="CHEBI:456216"/>
        <dbReference type="EC" id="6.3.5.13"/>
    </reaction>
</comment>
<feature type="active site" evidence="2">
    <location>
        <position position="191"/>
    </location>
</feature>
<dbReference type="InterPro" id="IPR011698">
    <property type="entry name" value="GATase_3"/>
</dbReference>
<dbReference type="PANTHER" id="PTHR21343">
    <property type="entry name" value="DETHIOBIOTIN SYNTHETASE"/>
    <property type="match status" value="1"/>
</dbReference>
<dbReference type="EMBL" id="CP007496">
    <property type="protein sequence ID" value="AJA06598.1"/>
    <property type="molecule type" value="Genomic_DNA"/>
</dbReference>
<keyword evidence="2" id="KW-0436">Ligase</keyword>
<accession>A0A6S4GRF1</accession>
<keyword evidence="4" id="KW-0808">Transferase</keyword>
<comment type="subunit">
    <text evidence="2">Forms a heterodimer with MurT.</text>
</comment>
<feature type="active site" description="Nucleophile" evidence="2">
    <location>
        <position position="94"/>
    </location>
</feature>
<dbReference type="EC" id="6.3.5.13" evidence="2"/>